<dbReference type="GO" id="GO:0005975">
    <property type="term" value="P:carbohydrate metabolic process"/>
    <property type="evidence" value="ECO:0007669"/>
    <property type="project" value="InterPro"/>
</dbReference>
<sequence>MRLSKYLFVSFLFVTLKSCSPAEPDSFTQPPAWAKDAVWYQIFAERFHNGDTTNDQKPVDMATPYLNSYPPEGWRTSDWTSDWYAQEDWAKQPGKNFNEQLQYRRYGGDLQGVLVKLDYLQELGINAIFFNPLNDASSLHKYDARNYHHIDVNFGPDPEGDKAVIAKENPNDPATWQWTAADKLFLQIVEEAHKRNIRVVMDYSWNHTGTTFWAWQDVVKNQEKSQFKDWYNITAFDNPATPENEFKYEGWLNISSLPEIKKVNITTERIIGNPYEGNINQGAKDHILAVTKRWLSPDGDTSKGIDGFRLDVADHVGLGFWRDYRKLVRVIQPNAYLVGEIWFQKWPDQLMDPAPYTQGDVFDAVMFYQVYRPARYFFAKTDYPIDAKQFKDSLEFQWNRLNKPNLYAMMNVASSHDAPRLLSDFYNGNKYKFRASPHDDPNYKTGKPDKETYARLRLYLIHAYTSIGAPHIWNGEEMGMWGGDDPHPRKPLMWKEFTFKPERRNNFQPDSSDEKDSVQFNQEHFDFYKKLISLRKNNSVLTAGEIEFLLAEGKTLVYKRFTDTEEIFVLLNTDNTAHELSILKPGTYTDLLTNQLVQSDKITMDALSGMVLKRNN</sequence>
<protein>
    <submittedName>
        <fullName evidence="5">Alpha-amylase</fullName>
    </submittedName>
</protein>
<dbReference type="AlphaFoldDB" id="A0A401UFL8"/>
<dbReference type="SUPFAM" id="SSF51445">
    <property type="entry name" value="(Trans)glycosidases"/>
    <property type="match status" value="1"/>
</dbReference>
<dbReference type="Pfam" id="PF00128">
    <property type="entry name" value="Alpha-amylase"/>
    <property type="match status" value="2"/>
</dbReference>
<evidence type="ECO:0000256" key="1">
    <source>
        <dbReference type="ARBA" id="ARBA00022801"/>
    </source>
</evidence>
<name>A0A401UFL8_9BACT</name>
<evidence type="ECO:0000313" key="6">
    <source>
        <dbReference type="Proteomes" id="UP000288227"/>
    </source>
</evidence>
<dbReference type="GO" id="GO:0016798">
    <property type="term" value="F:hydrolase activity, acting on glycosyl bonds"/>
    <property type="evidence" value="ECO:0007669"/>
    <property type="project" value="UniProtKB-KW"/>
</dbReference>
<accession>A0A401UFL8</accession>
<dbReference type="OrthoDB" id="9806009at2"/>
<dbReference type="Gene3D" id="2.60.40.1180">
    <property type="entry name" value="Golgi alpha-mannosidase II"/>
    <property type="match status" value="1"/>
</dbReference>
<evidence type="ECO:0000259" key="4">
    <source>
        <dbReference type="SMART" id="SM00642"/>
    </source>
</evidence>
<dbReference type="PANTHER" id="PTHR10357:SF210">
    <property type="entry name" value="MALTODEXTRIN GLUCOSIDASE"/>
    <property type="match status" value="1"/>
</dbReference>
<keyword evidence="1" id="KW-0378">Hydrolase</keyword>
<dbReference type="RefSeq" id="WP_127124299.1">
    <property type="nucleotide sequence ID" value="NZ_BHXQ01000008.1"/>
</dbReference>
<gene>
    <name evidence="5" type="ORF">SanaruYs_39020</name>
</gene>
<keyword evidence="2" id="KW-0326">Glycosidase</keyword>
<dbReference type="Proteomes" id="UP000288227">
    <property type="component" value="Unassembled WGS sequence"/>
</dbReference>
<evidence type="ECO:0000313" key="5">
    <source>
        <dbReference type="EMBL" id="GCC53657.1"/>
    </source>
</evidence>
<evidence type="ECO:0000256" key="3">
    <source>
        <dbReference type="SAM" id="SignalP"/>
    </source>
</evidence>
<proteinExistence type="predicted"/>
<feature type="chain" id="PRO_5019316617" evidence="3">
    <location>
        <begin position="23"/>
        <end position="616"/>
    </location>
</feature>
<organism evidence="5 6">
    <name type="scientific">Chryseotalea sanaruensis</name>
    <dbReference type="NCBI Taxonomy" id="2482724"/>
    <lineage>
        <taxon>Bacteria</taxon>
        <taxon>Pseudomonadati</taxon>
        <taxon>Bacteroidota</taxon>
        <taxon>Cytophagia</taxon>
        <taxon>Cytophagales</taxon>
        <taxon>Chryseotaleaceae</taxon>
        <taxon>Chryseotalea</taxon>
    </lineage>
</organism>
<feature type="domain" description="Glycosyl hydrolase family 13 catalytic" evidence="4">
    <location>
        <begin position="41"/>
        <end position="535"/>
    </location>
</feature>
<dbReference type="SUPFAM" id="SSF51011">
    <property type="entry name" value="Glycosyl hydrolase domain"/>
    <property type="match status" value="1"/>
</dbReference>
<dbReference type="InterPro" id="IPR006047">
    <property type="entry name" value="GH13_cat_dom"/>
</dbReference>
<evidence type="ECO:0000256" key="2">
    <source>
        <dbReference type="ARBA" id="ARBA00023295"/>
    </source>
</evidence>
<dbReference type="InterPro" id="IPR013780">
    <property type="entry name" value="Glyco_hydro_b"/>
</dbReference>
<dbReference type="InterPro" id="IPR017853">
    <property type="entry name" value="GH"/>
</dbReference>
<dbReference type="EMBL" id="BHXQ01000008">
    <property type="protein sequence ID" value="GCC53657.1"/>
    <property type="molecule type" value="Genomic_DNA"/>
</dbReference>
<comment type="caution">
    <text evidence="5">The sequence shown here is derived from an EMBL/GenBank/DDBJ whole genome shotgun (WGS) entry which is preliminary data.</text>
</comment>
<reference evidence="5 6" key="1">
    <citation type="submission" date="2018-11" db="EMBL/GenBank/DDBJ databases">
        <title>Chryseotalea sanarue gen. nov., sp., nov., a member of the family Cytophagaceae, isolated from a brackish lake in Hamamatsu Japan.</title>
        <authorList>
            <person name="Maejima Y."/>
            <person name="Iino T."/>
            <person name="Muraguchi Y."/>
            <person name="Fukuda K."/>
            <person name="Ohkuma M."/>
            <person name="Moriuchi R."/>
            <person name="Dohra H."/>
            <person name="Kimbara K."/>
            <person name="Shintani M."/>
        </authorList>
    </citation>
    <scope>NUCLEOTIDE SEQUENCE [LARGE SCALE GENOMIC DNA]</scope>
    <source>
        <strain evidence="5 6">Ys</strain>
    </source>
</reference>
<dbReference type="Gene3D" id="3.20.20.80">
    <property type="entry name" value="Glycosidases"/>
    <property type="match status" value="1"/>
</dbReference>
<keyword evidence="3" id="KW-0732">Signal</keyword>
<feature type="signal peptide" evidence="3">
    <location>
        <begin position="1"/>
        <end position="22"/>
    </location>
</feature>
<keyword evidence="6" id="KW-1185">Reference proteome</keyword>
<dbReference type="SMART" id="SM00642">
    <property type="entry name" value="Aamy"/>
    <property type="match status" value="1"/>
</dbReference>
<dbReference type="PANTHER" id="PTHR10357">
    <property type="entry name" value="ALPHA-AMYLASE FAMILY MEMBER"/>
    <property type="match status" value="1"/>
</dbReference>